<reference evidence="1" key="1">
    <citation type="journal article" date="2016" name="Mol. Ecol. Resour.">
        <title>Evaluation of the impact of RNA preservation methods of spiders for de novo transcriptome assembly.</title>
        <authorList>
            <person name="Kono N."/>
            <person name="Nakamura H."/>
            <person name="Ito Y."/>
            <person name="Tomita M."/>
            <person name="Arakawa K."/>
        </authorList>
    </citation>
    <scope>NUCLEOTIDE SEQUENCE</scope>
    <source>
        <tissue evidence="1">Whole body</tissue>
    </source>
</reference>
<dbReference type="SMART" id="SM00671">
    <property type="entry name" value="SEL1"/>
    <property type="match status" value="6"/>
</dbReference>
<accession>A0A2L2YAM6</accession>
<dbReference type="Pfam" id="PF08238">
    <property type="entry name" value="Sel1"/>
    <property type="match status" value="5"/>
</dbReference>
<dbReference type="InterPro" id="IPR052748">
    <property type="entry name" value="ISR_Activator"/>
</dbReference>
<dbReference type="SUPFAM" id="SSF81901">
    <property type="entry name" value="HCP-like"/>
    <property type="match status" value="1"/>
</dbReference>
<proteinExistence type="evidence at transcript level"/>
<organism evidence="1">
    <name type="scientific">Parasteatoda tepidariorum</name>
    <name type="common">Common house spider</name>
    <name type="synonym">Achaearanea tepidariorum</name>
    <dbReference type="NCBI Taxonomy" id="114398"/>
    <lineage>
        <taxon>Eukaryota</taxon>
        <taxon>Metazoa</taxon>
        <taxon>Ecdysozoa</taxon>
        <taxon>Arthropoda</taxon>
        <taxon>Chelicerata</taxon>
        <taxon>Arachnida</taxon>
        <taxon>Araneae</taxon>
        <taxon>Araneomorphae</taxon>
        <taxon>Entelegynae</taxon>
        <taxon>Araneoidea</taxon>
        <taxon>Theridiidae</taxon>
        <taxon>Parasteatoda</taxon>
    </lineage>
</organism>
<dbReference type="OrthoDB" id="2384430at2759"/>
<dbReference type="PANTHER" id="PTHR45011">
    <property type="entry name" value="DAP3-BINDING CELL DEATH ENHANCER 1"/>
    <property type="match status" value="1"/>
</dbReference>
<name>A0A2L2YAM6_PARTP</name>
<dbReference type="InterPro" id="IPR011990">
    <property type="entry name" value="TPR-like_helical_dom_sf"/>
</dbReference>
<dbReference type="PANTHER" id="PTHR45011:SF1">
    <property type="entry name" value="DAP3-BINDING CELL DEATH ENHANCER 1"/>
    <property type="match status" value="1"/>
</dbReference>
<dbReference type="AlphaFoldDB" id="A0A2L2YAM6"/>
<dbReference type="Gene3D" id="1.25.40.10">
    <property type="entry name" value="Tetratricopeptide repeat domain"/>
    <property type="match status" value="1"/>
</dbReference>
<sequence length="496" mass="55813">MWKISRNILFTRWTNKQSKYVENTKPPSLSKSLSSIEYAEKKKYSDKDQKQKQQFKQNDRFWNCEQMKFLLFKASFLEKVGWLGTVTVLCFNFHFKHLNYINNYAGGESYCLFSKNVLAMPNDFEKEKCSIQSTNQDSQKCLSDSTNDKTLKAEVPPDLNCFDFMKQHSIPYAAAVHNISGLSEITANSKKAFKSFQRAAYLGSTQAFYNLGLCYELGNGTKVNLTRAAFCYKRAAVNGHGLASYNLAVYYLKGIGGLPVDPEAANILMSQAAEKNISEAQMYLGLDYLENSNYSEAFQMFTVLAKKSVLDGKYYLGMCYENGWGTNKDEKVAFEMYSDAASSGHERSLLKLSKFYEEGIGGCEQDLDLSTALCQMLSDQSSEEWKVTLLRLKLKKEITSSKKSFMNNILGKPDSNIHKSVSVPELSSCPNQALKTSPDALSSHYLGLITPIKSSMNDSTRGEMFHIGEEKAQFSVTGAFVPHFQFSLPQLMIANS</sequence>
<protein>
    <submittedName>
        <fullName evidence="1">Death ligand signal enhancer</fullName>
    </submittedName>
</protein>
<evidence type="ECO:0000313" key="1">
    <source>
        <dbReference type="EMBL" id="LAA05222.1"/>
    </source>
</evidence>
<dbReference type="InterPro" id="IPR006597">
    <property type="entry name" value="Sel1-like"/>
</dbReference>
<dbReference type="EMBL" id="IAAA01012783">
    <property type="protein sequence ID" value="LAA05222.1"/>
    <property type="molecule type" value="mRNA"/>
</dbReference>